<reference evidence="4 5" key="1">
    <citation type="submission" date="2023-07" db="EMBL/GenBank/DDBJ databases">
        <title>Genomic Encyclopedia of Type Strains, Phase IV (KMG-IV): sequencing the most valuable type-strain genomes for metagenomic binning, comparative biology and taxonomic classification.</title>
        <authorList>
            <person name="Goeker M."/>
        </authorList>
    </citation>
    <scope>NUCLEOTIDE SEQUENCE [LARGE SCALE GENOMIC DNA]</scope>
    <source>
        <strain evidence="4 5">DSM 18695</strain>
    </source>
</reference>
<proteinExistence type="predicted"/>
<dbReference type="Pfam" id="PF09976">
    <property type="entry name" value="TPR_21"/>
    <property type="match status" value="1"/>
</dbReference>
<evidence type="ECO:0000256" key="2">
    <source>
        <dbReference type="SAM" id="Phobius"/>
    </source>
</evidence>
<feature type="domain" description="Ancillary SecYEG translocon subunit/Cell division coordinator CpoB TPR" evidence="3">
    <location>
        <begin position="31"/>
        <end position="189"/>
    </location>
</feature>
<keyword evidence="2" id="KW-0472">Membrane</keyword>
<name>A0ABU0IPU6_9CAUL</name>
<feature type="region of interest" description="Disordered" evidence="1">
    <location>
        <begin position="229"/>
        <end position="248"/>
    </location>
</feature>
<dbReference type="InterPro" id="IPR018704">
    <property type="entry name" value="SecYEG/CpoB_TPR"/>
</dbReference>
<dbReference type="EMBL" id="JAUSVS010000002">
    <property type="protein sequence ID" value="MDQ0464022.1"/>
    <property type="molecule type" value="Genomic_DNA"/>
</dbReference>
<dbReference type="RefSeq" id="WP_307348379.1">
    <property type="nucleotide sequence ID" value="NZ_JAUSVS010000002.1"/>
</dbReference>
<evidence type="ECO:0000313" key="4">
    <source>
        <dbReference type="EMBL" id="MDQ0464022.1"/>
    </source>
</evidence>
<keyword evidence="5" id="KW-1185">Reference proteome</keyword>
<keyword evidence="2" id="KW-0812">Transmembrane</keyword>
<keyword evidence="2" id="KW-1133">Transmembrane helix</keyword>
<feature type="transmembrane region" description="Helical" evidence="2">
    <location>
        <begin position="24"/>
        <end position="45"/>
    </location>
</feature>
<accession>A0ABU0IPU6</accession>
<dbReference type="SUPFAM" id="SSF48452">
    <property type="entry name" value="TPR-like"/>
    <property type="match status" value="1"/>
</dbReference>
<organism evidence="4 5">
    <name type="scientific">Caulobacter ginsengisoli</name>
    <dbReference type="NCBI Taxonomy" id="400775"/>
    <lineage>
        <taxon>Bacteria</taxon>
        <taxon>Pseudomonadati</taxon>
        <taxon>Pseudomonadota</taxon>
        <taxon>Alphaproteobacteria</taxon>
        <taxon>Caulobacterales</taxon>
        <taxon>Caulobacteraceae</taxon>
        <taxon>Caulobacter</taxon>
    </lineage>
</organism>
<gene>
    <name evidence="4" type="ORF">QO010_001793</name>
</gene>
<comment type="caution">
    <text evidence="4">The sequence shown here is derived from an EMBL/GenBank/DDBJ whole genome shotgun (WGS) entry which is preliminary data.</text>
</comment>
<evidence type="ECO:0000256" key="1">
    <source>
        <dbReference type="SAM" id="MobiDB-lite"/>
    </source>
</evidence>
<evidence type="ECO:0000313" key="5">
    <source>
        <dbReference type="Proteomes" id="UP001228905"/>
    </source>
</evidence>
<dbReference type="Proteomes" id="UP001228905">
    <property type="component" value="Unassembled WGS sequence"/>
</dbReference>
<dbReference type="InterPro" id="IPR011990">
    <property type="entry name" value="TPR-like_helical_dom_sf"/>
</dbReference>
<protein>
    <recommendedName>
        <fullName evidence="3">Ancillary SecYEG translocon subunit/Cell division coordinator CpoB TPR domain-containing protein</fullName>
    </recommendedName>
</protein>
<evidence type="ECO:0000259" key="3">
    <source>
        <dbReference type="Pfam" id="PF09976"/>
    </source>
</evidence>
<sequence>MVDVFEEVEDQIRTERYMALAKRLAPWAIGAGVALTIGLGGVWGYQAWHNAQSDKAGQIYLDAIEALQNQDEGKATALFGELTHSPLKIYKVAGYMDQGGLRLQAGKPQEAAELFDKAAALASDPFVKDLARLKSALALMDTAPYKDIEARLTPLTDDKRPLHLSAREALAFAKLQAGKTKEARADFNALSLALGAPEGVVQRARVAIDLIDSGSGPAMSQAVKDSLTVNPNQFAPPGMPQGPEGAPQ</sequence>